<comment type="caution">
    <text evidence="1">The sequence shown here is derived from an EMBL/GenBank/DDBJ whole genome shotgun (WGS) entry which is preliminary data.</text>
</comment>
<sequence>MGTLIEFCGDLDTAEGEVVAGVLSAWLGVGLRPRIRLLGWEIYHEGRTVEVFAQEALGFSQPCTLVSGTAAVEPEEAHVLFGALHARCVERGRLPPGRQNRTVF</sequence>
<keyword evidence="2" id="KW-1185">Reference proteome</keyword>
<name>A0ABN1RJK2_9ACTN</name>
<evidence type="ECO:0000313" key="2">
    <source>
        <dbReference type="Proteomes" id="UP001500665"/>
    </source>
</evidence>
<protein>
    <submittedName>
        <fullName evidence="1">Uncharacterized protein</fullName>
    </submittedName>
</protein>
<dbReference type="Proteomes" id="UP001500665">
    <property type="component" value="Unassembled WGS sequence"/>
</dbReference>
<dbReference type="EMBL" id="BAAAHH010000020">
    <property type="protein sequence ID" value="GAA0958407.1"/>
    <property type="molecule type" value="Genomic_DNA"/>
</dbReference>
<reference evidence="1 2" key="1">
    <citation type="journal article" date="2019" name="Int. J. Syst. Evol. Microbiol.">
        <title>The Global Catalogue of Microorganisms (GCM) 10K type strain sequencing project: providing services to taxonomists for standard genome sequencing and annotation.</title>
        <authorList>
            <consortium name="The Broad Institute Genomics Platform"/>
            <consortium name="The Broad Institute Genome Sequencing Center for Infectious Disease"/>
            <person name="Wu L."/>
            <person name="Ma J."/>
        </authorList>
    </citation>
    <scope>NUCLEOTIDE SEQUENCE [LARGE SCALE GENOMIC DNA]</scope>
    <source>
        <strain evidence="1 2">JCM 10696</strain>
    </source>
</reference>
<organism evidence="1 2">
    <name type="scientific">Actinocorallia libanotica</name>
    <dbReference type="NCBI Taxonomy" id="46162"/>
    <lineage>
        <taxon>Bacteria</taxon>
        <taxon>Bacillati</taxon>
        <taxon>Actinomycetota</taxon>
        <taxon>Actinomycetes</taxon>
        <taxon>Streptosporangiales</taxon>
        <taxon>Thermomonosporaceae</taxon>
        <taxon>Actinocorallia</taxon>
    </lineage>
</organism>
<evidence type="ECO:0000313" key="1">
    <source>
        <dbReference type="EMBL" id="GAA0958407.1"/>
    </source>
</evidence>
<dbReference type="RefSeq" id="WP_344243071.1">
    <property type="nucleotide sequence ID" value="NZ_BAAAHH010000020.1"/>
</dbReference>
<gene>
    <name evidence="1" type="ORF">GCM10009550_46940</name>
</gene>
<accession>A0ABN1RJK2</accession>
<proteinExistence type="predicted"/>